<evidence type="ECO:0000256" key="7">
    <source>
        <dbReference type="RuleBase" id="RU361218"/>
    </source>
</evidence>
<evidence type="ECO:0000256" key="6">
    <source>
        <dbReference type="PIRSR" id="PIRSR002419-1"/>
    </source>
</evidence>
<keyword evidence="5 7" id="KW-0472">Membrane</keyword>
<evidence type="ECO:0000256" key="5">
    <source>
        <dbReference type="ARBA" id="ARBA00023136"/>
    </source>
</evidence>
<dbReference type="PRINTS" id="PR00259">
    <property type="entry name" value="TMFOUR"/>
</dbReference>
<organism evidence="8 9">
    <name type="scientific">Oedothorax gibbosus</name>
    <dbReference type="NCBI Taxonomy" id="931172"/>
    <lineage>
        <taxon>Eukaryota</taxon>
        <taxon>Metazoa</taxon>
        <taxon>Ecdysozoa</taxon>
        <taxon>Arthropoda</taxon>
        <taxon>Chelicerata</taxon>
        <taxon>Arachnida</taxon>
        <taxon>Araneae</taxon>
        <taxon>Araneomorphae</taxon>
        <taxon>Entelegynae</taxon>
        <taxon>Araneoidea</taxon>
        <taxon>Linyphiidae</taxon>
        <taxon>Erigoninae</taxon>
        <taxon>Oedothorax</taxon>
    </lineage>
</organism>
<dbReference type="SUPFAM" id="SSF48652">
    <property type="entry name" value="Tetraspanin"/>
    <property type="match status" value="1"/>
</dbReference>
<feature type="transmembrane region" description="Helical" evidence="7">
    <location>
        <begin position="12"/>
        <end position="34"/>
    </location>
</feature>
<keyword evidence="6" id="KW-1015">Disulfide bond</keyword>
<evidence type="ECO:0000256" key="3">
    <source>
        <dbReference type="ARBA" id="ARBA00022692"/>
    </source>
</evidence>
<dbReference type="PANTHER" id="PTHR19282:SF456">
    <property type="entry name" value="CD63 MOLECULE"/>
    <property type="match status" value="1"/>
</dbReference>
<dbReference type="AlphaFoldDB" id="A0AAV6U2E8"/>
<evidence type="ECO:0000256" key="4">
    <source>
        <dbReference type="ARBA" id="ARBA00022989"/>
    </source>
</evidence>
<dbReference type="InterPro" id="IPR018499">
    <property type="entry name" value="Tetraspanin/Peripherin"/>
</dbReference>
<feature type="transmembrane region" description="Helical" evidence="7">
    <location>
        <begin position="54"/>
        <end position="74"/>
    </location>
</feature>
<reference evidence="8 9" key="1">
    <citation type="journal article" date="2022" name="Nat. Ecol. Evol.">
        <title>A masculinizing supergene underlies an exaggerated male reproductive morph in a spider.</title>
        <authorList>
            <person name="Hendrickx F."/>
            <person name="De Corte Z."/>
            <person name="Sonet G."/>
            <person name="Van Belleghem S.M."/>
            <person name="Kostlbacher S."/>
            <person name="Vangestel C."/>
        </authorList>
    </citation>
    <scope>NUCLEOTIDE SEQUENCE [LARGE SCALE GENOMIC DNA]</scope>
    <source>
        <strain evidence="8">W744_W776</strain>
    </source>
</reference>
<comment type="subcellular location">
    <subcellularLocation>
        <location evidence="1 7">Membrane</location>
        <topology evidence="1 7">Multi-pass membrane protein</topology>
    </subcellularLocation>
</comment>
<dbReference type="PIRSF" id="PIRSF002419">
    <property type="entry name" value="Tetraspanin"/>
    <property type="match status" value="1"/>
</dbReference>
<dbReference type="Pfam" id="PF00335">
    <property type="entry name" value="Tetraspanin"/>
    <property type="match status" value="1"/>
</dbReference>
<dbReference type="GO" id="GO:0005886">
    <property type="term" value="C:plasma membrane"/>
    <property type="evidence" value="ECO:0007669"/>
    <property type="project" value="TreeGrafter"/>
</dbReference>
<feature type="transmembrane region" description="Helical" evidence="7">
    <location>
        <begin position="81"/>
        <end position="105"/>
    </location>
</feature>
<keyword evidence="4 7" id="KW-1133">Transmembrane helix</keyword>
<dbReference type="InterPro" id="IPR008952">
    <property type="entry name" value="Tetraspanin_EC2_sf"/>
</dbReference>
<keyword evidence="9" id="KW-1185">Reference proteome</keyword>
<dbReference type="Proteomes" id="UP000827092">
    <property type="component" value="Unassembled WGS sequence"/>
</dbReference>
<dbReference type="CDD" id="cd03156">
    <property type="entry name" value="uroplakin_I_like_LEL"/>
    <property type="match status" value="1"/>
</dbReference>
<sequence length="246" mass="26314">MGGCSMTCIKYTLFLFNLIFVVGGVAVIVTGVIFHTNGTSKLVATNVSLSYSAIMIVTGAIVFILAFFGCCGAMKDISWKLTLYAVLVILILLIEVAVIAIAFGFHKKSETFMKNNLKNSLNERQKADAVVWDKIQSELSCCGVEGPKDYSGETVPKSCCKNFIISGDKSSITCTTNNAYQTGCYEVLQKVVQKHVVIFAAVAAAVGVCQILASIAAFCLASAIKNRAAYGAQPHYQGSQPPPTHT</sequence>
<proteinExistence type="inferred from homology"/>
<feature type="disulfide bond" evidence="6">
    <location>
        <begin position="142"/>
        <end position="159"/>
    </location>
</feature>
<evidence type="ECO:0000313" key="8">
    <source>
        <dbReference type="EMBL" id="KAG8177740.1"/>
    </source>
</evidence>
<gene>
    <name evidence="8" type="ORF">JTE90_023630</name>
</gene>
<protein>
    <recommendedName>
        <fullName evidence="7">Tetraspanin</fullName>
    </recommendedName>
</protein>
<dbReference type="InterPro" id="IPR000301">
    <property type="entry name" value="Tetraspanin_animals"/>
</dbReference>
<dbReference type="PANTHER" id="PTHR19282">
    <property type="entry name" value="TETRASPANIN"/>
    <property type="match status" value="1"/>
</dbReference>
<keyword evidence="3 7" id="KW-0812">Transmembrane</keyword>
<dbReference type="Gene3D" id="1.10.1450.10">
    <property type="entry name" value="Tetraspanin"/>
    <property type="match status" value="1"/>
</dbReference>
<evidence type="ECO:0000313" key="9">
    <source>
        <dbReference type="Proteomes" id="UP000827092"/>
    </source>
</evidence>
<accession>A0AAV6U2E8</accession>
<dbReference type="EMBL" id="JAFNEN010000756">
    <property type="protein sequence ID" value="KAG8177740.1"/>
    <property type="molecule type" value="Genomic_DNA"/>
</dbReference>
<comment type="caution">
    <text evidence="8">The sequence shown here is derived from an EMBL/GenBank/DDBJ whole genome shotgun (WGS) entry which is preliminary data.</text>
</comment>
<comment type="similarity">
    <text evidence="2 7">Belongs to the tetraspanin (TM4SF) family.</text>
</comment>
<evidence type="ECO:0000256" key="2">
    <source>
        <dbReference type="ARBA" id="ARBA00006840"/>
    </source>
</evidence>
<name>A0AAV6U2E8_9ARAC</name>
<evidence type="ECO:0000256" key="1">
    <source>
        <dbReference type="ARBA" id="ARBA00004141"/>
    </source>
</evidence>
<feature type="transmembrane region" description="Helical" evidence="7">
    <location>
        <begin position="196"/>
        <end position="221"/>
    </location>
</feature>